<feature type="domain" description="DUF4283" evidence="1">
    <location>
        <begin position="64"/>
        <end position="146"/>
    </location>
</feature>
<protein>
    <recommendedName>
        <fullName evidence="1">DUF4283 domain-containing protein</fullName>
    </recommendedName>
</protein>
<comment type="caution">
    <text evidence="2">The sequence shown here is derived from an EMBL/GenBank/DDBJ whole genome shotgun (WGS) entry which is preliminary data.</text>
</comment>
<dbReference type="Proteomes" id="UP000701853">
    <property type="component" value="Chromosome 6"/>
</dbReference>
<dbReference type="EMBL" id="JAHUZN010000006">
    <property type="protein sequence ID" value="KAG8490045.1"/>
    <property type="molecule type" value="Genomic_DNA"/>
</dbReference>
<evidence type="ECO:0000313" key="3">
    <source>
        <dbReference type="Proteomes" id="UP000701853"/>
    </source>
</evidence>
<evidence type="ECO:0000259" key="1">
    <source>
        <dbReference type="Pfam" id="PF14111"/>
    </source>
</evidence>
<gene>
    <name evidence="2" type="ORF">CXB51_015411</name>
</gene>
<dbReference type="AlphaFoldDB" id="A0A8J5Z7T1"/>
<dbReference type="OrthoDB" id="1926761at2759"/>
<keyword evidence="3" id="KW-1185">Reference proteome</keyword>
<dbReference type="PANTHER" id="PTHR31286:SF99">
    <property type="entry name" value="DUF4283 DOMAIN-CONTAINING PROTEIN"/>
    <property type="match status" value="1"/>
</dbReference>
<sequence length="187" mass="21398">MKVDSGTNLAMSWKDKLLMGSDVQKANTQKEDDFKLLEGDAKKEIVDGIPAITFSKRVHQFIAKRMDRTVIVKLLGRRISYFTMTNKLQAIWGTKQALQVIDLDNDYFSDKFQNDEDYVEALSGGSWTIFGHYLIVRPWTLAFTTTQDHPNNLMVWIRLPNLPEARSCPIASLSPANKEDRSKDNKK</sequence>
<dbReference type="InterPro" id="IPR025558">
    <property type="entry name" value="DUF4283"/>
</dbReference>
<name>A0A8J5Z7T1_9ROSI</name>
<evidence type="ECO:0000313" key="2">
    <source>
        <dbReference type="EMBL" id="KAG8490045.1"/>
    </source>
</evidence>
<organism evidence="2 3">
    <name type="scientific">Gossypium anomalum</name>
    <dbReference type="NCBI Taxonomy" id="47600"/>
    <lineage>
        <taxon>Eukaryota</taxon>
        <taxon>Viridiplantae</taxon>
        <taxon>Streptophyta</taxon>
        <taxon>Embryophyta</taxon>
        <taxon>Tracheophyta</taxon>
        <taxon>Spermatophyta</taxon>
        <taxon>Magnoliopsida</taxon>
        <taxon>eudicotyledons</taxon>
        <taxon>Gunneridae</taxon>
        <taxon>Pentapetalae</taxon>
        <taxon>rosids</taxon>
        <taxon>malvids</taxon>
        <taxon>Malvales</taxon>
        <taxon>Malvaceae</taxon>
        <taxon>Malvoideae</taxon>
        <taxon>Gossypium</taxon>
    </lineage>
</organism>
<reference evidence="2 3" key="1">
    <citation type="journal article" date="2021" name="bioRxiv">
        <title>The Gossypium anomalum genome as a resource for cotton improvement and evolutionary analysis of hybrid incompatibility.</title>
        <authorList>
            <person name="Grover C.E."/>
            <person name="Yuan D."/>
            <person name="Arick M.A."/>
            <person name="Miller E.R."/>
            <person name="Hu G."/>
            <person name="Peterson D.G."/>
            <person name="Wendel J.F."/>
            <person name="Udall J.A."/>
        </authorList>
    </citation>
    <scope>NUCLEOTIDE SEQUENCE [LARGE SCALE GENOMIC DNA]</scope>
    <source>
        <strain evidence="2">JFW-Udall</strain>
        <tissue evidence="2">Leaf</tissue>
    </source>
</reference>
<dbReference type="Pfam" id="PF14111">
    <property type="entry name" value="DUF4283"/>
    <property type="match status" value="1"/>
</dbReference>
<proteinExistence type="predicted"/>
<accession>A0A8J5Z7T1</accession>
<dbReference type="InterPro" id="IPR040256">
    <property type="entry name" value="At4g02000-like"/>
</dbReference>
<dbReference type="PANTHER" id="PTHR31286">
    <property type="entry name" value="GLYCINE-RICH CELL WALL STRUCTURAL PROTEIN 1.8-LIKE"/>
    <property type="match status" value="1"/>
</dbReference>